<dbReference type="GO" id="GO:0030145">
    <property type="term" value="F:manganese ion binding"/>
    <property type="evidence" value="ECO:0007669"/>
    <property type="project" value="UniProtKB-UniRule"/>
</dbReference>
<evidence type="ECO:0000256" key="12">
    <source>
        <dbReference type="ARBA" id="ARBA00022801"/>
    </source>
</evidence>
<evidence type="ECO:0000256" key="16">
    <source>
        <dbReference type="RuleBase" id="RU003515"/>
    </source>
</evidence>
<evidence type="ECO:0000256" key="3">
    <source>
        <dbReference type="ARBA" id="ARBA00004065"/>
    </source>
</evidence>
<dbReference type="EMBL" id="CP019698">
    <property type="protein sequence ID" value="AQS59421.1"/>
    <property type="molecule type" value="Genomic_DNA"/>
</dbReference>
<dbReference type="NCBIfam" id="NF000595">
    <property type="entry name" value="PRK00015.1-3"/>
    <property type="match status" value="1"/>
</dbReference>
<dbReference type="InterPro" id="IPR036397">
    <property type="entry name" value="RNaseH_sf"/>
</dbReference>
<comment type="catalytic activity">
    <reaction evidence="1 14 15 16">
        <text>Endonucleolytic cleavage to 5'-phosphomonoester.</text>
        <dbReference type="EC" id="3.1.26.4"/>
    </reaction>
</comment>
<dbReference type="GO" id="GO:0005737">
    <property type="term" value="C:cytoplasm"/>
    <property type="evidence" value="ECO:0007669"/>
    <property type="project" value="UniProtKB-SubCell"/>
</dbReference>
<dbReference type="CDD" id="cd07182">
    <property type="entry name" value="RNase_HII_bacteria_HII_like"/>
    <property type="match status" value="1"/>
</dbReference>
<evidence type="ECO:0000256" key="9">
    <source>
        <dbReference type="ARBA" id="ARBA00022722"/>
    </source>
</evidence>
<gene>
    <name evidence="14" type="primary">rnhB</name>
    <name evidence="18" type="ORF">B0537_10180</name>
</gene>
<evidence type="ECO:0000256" key="5">
    <source>
        <dbReference type="ARBA" id="ARBA00007383"/>
    </source>
</evidence>
<dbReference type="PANTHER" id="PTHR10954">
    <property type="entry name" value="RIBONUCLEASE H2 SUBUNIT A"/>
    <property type="match status" value="1"/>
</dbReference>
<dbReference type="InterPro" id="IPR022898">
    <property type="entry name" value="RNase_HII"/>
</dbReference>
<evidence type="ECO:0000259" key="17">
    <source>
        <dbReference type="PROSITE" id="PS51975"/>
    </source>
</evidence>
<dbReference type="InterPro" id="IPR001352">
    <property type="entry name" value="RNase_HII/HIII"/>
</dbReference>
<keyword evidence="19" id="KW-1185">Reference proteome</keyword>
<comment type="subcellular location">
    <subcellularLocation>
        <location evidence="4 14">Cytoplasm</location>
    </subcellularLocation>
</comment>
<keyword evidence="13 14" id="KW-0464">Manganese</keyword>
<dbReference type="GO" id="GO:0032299">
    <property type="term" value="C:ribonuclease H2 complex"/>
    <property type="evidence" value="ECO:0007669"/>
    <property type="project" value="TreeGrafter"/>
</dbReference>
<keyword evidence="11 14" id="KW-0255">Endonuclease</keyword>
<comment type="cofactor">
    <cofactor evidence="14 15">
        <name>Mn(2+)</name>
        <dbReference type="ChEBI" id="CHEBI:29035"/>
    </cofactor>
    <cofactor evidence="14 15">
        <name>Mg(2+)</name>
        <dbReference type="ChEBI" id="CHEBI:18420"/>
    </cofactor>
    <text evidence="14 15">Manganese or magnesium. Binds 1 divalent metal ion per monomer in the absence of substrate. May bind a second metal ion after substrate binding.</text>
</comment>
<evidence type="ECO:0000256" key="1">
    <source>
        <dbReference type="ARBA" id="ARBA00000077"/>
    </source>
</evidence>
<dbReference type="EC" id="3.1.26.4" evidence="6 14"/>
<name>A0A1S6IXC0_9FIRM</name>
<feature type="domain" description="RNase H type-2" evidence="17">
    <location>
        <begin position="16"/>
        <end position="210"/>
    </location>
</feature>
<evidence type="ECO:0000313" key="18">
    <source>
        <dbReference type="EMBL" id="AQS59421.1"/>
    </source>
</evidence>
<dbReference type="STRING" id="1833852.B0537_10180"/>
<evidence type="ECO:0000256" key="10">
    <source>
        <dbReference type="ARBA" id="ARBA00022723"/>
    </source>
</evidence>
<evidence type="ECO:0000256" key="7">
    <source>
        <dbReference type="ARBA" id="ARBA00019179"/>
    </source>
</evidence>
<evidence type="ECO:0000256" key="15">
    <source>
        <dbReference type="PROSITE-ProRule" id="PRU01319"/>
    </source>
</evidence>
<evidence type="ECO:0000256" key="2">
    <source>
        <dbReference type="ARBA" id="ARBA00001946"/>
    </source>
</evidence>
<comment type="cofactor">
    <cofactor evidence="2">
        <name>Mg(2+)</name>
        <dbReference type="ChEBI" id="CHEBI:18420"/>
    </cofactor>
</comment>
<keyword evidence="9 14" id="KW-0540">Nuclease</keyword>
<evidence type="ECO:0000313" key="19">
    <source>
        <dbReference type="Proteomes" id="UP000189464"/>
    </source>
</evidence>
<dbReference type="GO" id="GO:0006298">
    <property type="term" value="P:mismatch repair"/>
    <property type="evidence" value="ECO:0007669"/>
    <property type="project" value="TreeGrafter"/>
</dbReference>
<dbReference type="AlphaFoldDB" id="A0A1S6IXC0"/>
<proteinExistence type="inferred from homology"/>
<keyword evidence="8 14" id="KW-0963">Cytoplasm</keyword>
<dbReference type="PROSITE" id="PS51975">
    <property type="entry name" value="RNASE_H_2"/>
    <property type="match status" value="1"/>
</dbReference>
<evidence type="ECO:0000256" key="8">
    <source>
        <dbReference type="ARBA" id="ARBA00022490"/>
    </source>
</evidence>
<reference evidence="18 19" key="1">
    <citation type="journal article" date="2016" name="Int. J. Syst. Evol. Microbiol.">
        <title>Desulfotomaculum ferrireducens sp. nov., a moderately thermophilic sulfate-reducing and dissimilatory Fe(III)-reducing bacterium isolated from compost.</title>
        <authorList>
            <person name="Yang G."/>
            <person name="Guo J."/>
            <person name="Zhuang L."/>
            <person name="Yuan Y."/>
            <person name="Zhou S."/>
        </authorList>
    </citation>
    <scope>NUCLEOTIDE SEQUENCE [LARGE SCALE GENOMIC DNA]</scope>
    <source>
        <strain evidence="18 19">GSS09</strain>
    </source>
</reference>
<protein>
    <recommendedName>
        <fullName evidence="7 14">Ribonuclease HII</fullName>
        <shortName evidence="14">RNase HII</shortName>
        <ecNumber evidence="6 14">3.1.26.4</ecNumber>
    </recommendedName>
</protein>
<organism evidence="18 19">
    <name type="scientific">Desulforamulus ferrireducens</name>
    <dbReference type="NCBI Taxonomy" id="1833852"/>
    <lineage>
        <taxon>Bacteria</taxon>
        <taxon>Bacillati</taxon>
        <taxon>Bacillota</taxon>
        <taxon>Clostridia</taxon>
        <taxon>Eubacteriales</taxon>
        <taxon>Peptococcaceae</taxon>
        <taxon>Desulforamulus</taxon>
    </lineage>
</organism>
<dbReference type="InterPro" id="IPR024567">
    <property type="entry name" value="RNase_HII/HIII_dom"/>
</dbReference>
<dbReference type="Gene3D" id="3.30.420.10">
    <property type="entry name" value="Ribonuclease H-like superfamily/Ribonuclease H"/>
    <property type="match status" value="1"/>
</dbReference>
<evidence type="ECO:0000256" key="11">
    <source>
        <dbReference type="ARBA" id="ARBA00022759"/>
    </source>
</evidence>
<comment type="similarity">
    <text evidence="5 14 16">Belongs to the RNase HII family.</text>
</comment>
<dbReference type="HAMAP" id="MF_00052_B">
    <property type="entry name" value="RNase_HII_B"/>
    <property type="match status" value="1"/>
</dbReference>
<feature type="binding site" evidence="14 15">
    <location>
        <position position="120"/>
    </location>
    <ligand>
        <name>a divalent metal cation</name>
        <dbReference type="ChEBI" id="CHEBI:60240"/>
    </ligand>
</feature>
<dbReference type="InterPro" id="IPR012337">
    <property type="entry name" value="RNaseH-like_sf"/>
</dbReference>
<sequence length="218" mass="24302">MVSLDYEQRLWANGLQYVAGCDEAGRGPLLGSVVAAAVIMPVGLCIEGVNDSKKLTPKKREKLYSIIMEHALAVGIGEVDSRLIDLINIRQASRLAMKMAVDDLKDRDGRPVTPQHLLIDGETVDLDIPQDKIIHGDALCHSIAAASIVAKVIRDRRCLEWEERFPGYGIANHKGYSTREHIEALLKYGPTNIHRVSFLKKIMARATVEQQELFKHIK</sequence>
<dbReference type="Pfam" id="PF01351">
    <property type="entry name" value="RNase_HII"/>
    <property type="match status" value="1"/>
</dbReference>
<feature type="binding site" evidence="14 15">
    <location>
        <position position="23"/>
    </location>
    <ligand>
        <name>a divalent metal cation</name>
        <dbReference type="ChEBI" id="CHEBI:60240"/>
    </ligand>
</feature>
<dbReference type="GO" id="GO:0043137">
    <property type="term" value="P:DNA replication, removal of RNA primer"/>
    <property type="evidence" value="ECO:0007669"/>
    <property type="project" value="TreeGrafter"/>
</dbReference>
<dbReference type="Proteomes" id="UP000189464">
    <property type="component" value="Chromosome"/>
</dbReference>
<evidence type="ECO:0000256" key="14">
    <source>
        <dbReference type="HAMAP-Rule" id="MF_00052"/>
    </source>
</evidence>
<dbReference type="PANTHER" id="PTHR10954:SF18">
    <property type="entry name" value="RIBONUCLEASE HII"/>
    <property type="match status" value="1"/>
</dbReference>
<evidence type="ECO:0000256" key="6">
    <source>
        <dbReference type="ARBA" id="ARBA00012180"/>
    </source>
</evidence>
<feature type="binding site" evidence="14 15">
    <location>
        <position position="22"/>
    </location>
    <ligand>
        <name>a divalent metal cation</name>
        <dbReference type="ChEBI" id="CHEBI:60240"/>
    </ligand>
</feature>
<dbReference type="GO" id="GO:0004523">
    <property type="term" value="F:RNA-DNA hybrid ribonuclease activity"/>
    <property type="evidence" value="ECO:0007669"/>
    <property type="project" value="UniProtKB-UniRule"/>
</dbReference>
<dbReference type="OrthoDB" id="9803420at2"/>
<dbReference type="GO" id="GO:0003723">
    <property type="term" value="F:RNA binding"/>
    <property type="evidence" value="ECO:0007669"/>
    <property type="project" value="UniProtKB-UniRule"/>
</dbReference>
<keyword evidence="10 14" id="KW-0479">Metal-binding</keyword>
<evidence type="ECO:0000256" key="4">
    <source>
        <dbReference type="ARBA" id="ARBA00004496"/>
    </source>
</evidence>
<evidence type="ECO:0000256" key="13">
    <source>
        <dbReference type="ARBA" id="ARBA00023211"/>
    </source>
</evidence>
<dbReference type="NCBIfam" id="NF000594">
    <property type="entry name" value="PRK00015.1-1"/>
    <property type="match status" value="1"/>
</dbReference>
<keyword evidence="12 14" id="KW-0378">Hydrolase</keyword>
<accession>A0A1S6IXC0</accession>
<dbReference type="KEGG" id="dfg:B0537_10180"/>
<dbReference type="SUPFAM" id="SSF53098">
    <property type="entry name" value="Ribonuclease H-like"/>
    <property type="match status" value="1"/>
</dbReference>
<comment type="function">
    <text evidence="3 14 16">Endonuclease that specifically degrades the RNA of RNA-DNA hybrids.</text>
</comment>